<dbReference type="PANTHER" id="PTHR33877">
    <property type="entry name" value="SLL1193 PROTEIN"/>
    <property type="match status" value="1"/>
</dbReference>
<protein>
    <submittedName>
        <fullName evidence="2">HNH endonuclease</fullName>
    </submittedName>
</protein>
<gene>
    <name evidence="2" type="ORF">JZM60_10680</name>
</gene>
<keyword evidence="2" id="KW-0378">Hydrolase</keyword>
<sequence>MNYFIVEVSEQEVRREKEKARELRRSQWWKNRLARGLCHYCGKTFAPDELTMDHLVPIVRGGKSTRGNVVPACKECNNRKKYLLPVEWEEYLETLKAESPDGEGQPE</sequence>
<keyword evidence="2" id="KW-0255">Endonuclease</keyword>
<dbReference type="PANTHER" id="PTHR33877:SF1">
    <property type="entry name" value="TYPE IV METHYL-DIRECTED RESTRICTION ENZYME ECOKMCRA"/>
    <property type="match status" value="1"/>
</dbReference>
<keyword evidence="2" id="KW-0540">Nuclease</keyword>
<name>A0ABX7Q0L5_9BACT</name>
<dbReference type="Gene3D" id="1.10.30.50">
    <property type="match status" value="1"/>
</dbReference>
<dbReference type="RefSeq" id="WP_207162447.1">
    <property type="nucleotide sequence ID" value="NZ_CP071382.1"/>
</dbReference>
<proteinExistence type="predicted"/>
<feature type="domain" description="HNH nuclease" evidence="1">
    <location>
        <begin position="27"/>
        <end position="78"/>
    </location>
</feature>
<accession>A0ABX7Q0L5</accession>
<dbReference type="GO" id="GO:0004519">
    <property type="term" value="F:endonuclease activity"/>
    <property type="evidence" value="ECO:0007669"/>
    <property type="project" value="UniProtKB-KW"/>
</dbReference>
<evidence type="ECO:0000259" key="1">
    <source>
        <dbReference type="SMART" id="SM00507"/>
    </source>
</evidence>
<evidence type="ECO:0000313" key="2">
    <source>
        <dbReference type="EMBL" id="QSV44633.1"/>
    </source>
</evidence>
<dbReference type="EMBL" id="CP071382">
    <property type="protein sequence ID" value="QSV44633.1"/>
    <property type="molecule type" value="Genomic_DNA"/>
</dbReference>
<dbReference type="Pfam" id="PF01844">
    <property type="entry name" value="HNH"/>
    <property type="match status" value="1"/>
</dbReference>
<dbReference type="CDD" id="cd00085">
    <property type="entry name" value="HNHc"/>
    <property type="match status" value="1"/>
</dbReference>
<evidence type="ECO:0000313" key="3">
    <source>
        <dbReference type="Proteomes" id="UP000663651"/>
    </source>
</evidence>
<dbReference type="InterPro" id="IPR003615">
    <property type="entry name" value="HNH_nuc"/>
</dbReference>
<reference evidence="2 3" key="1">
    <citation type="submission" date="2021-03" db="EMBL/GenBank/DDBJ databases">
        <title>Geobacter metallireducens gen. nov. sp. nov., a microorganism capable of coupling the complete oxidation of organic compounds to the reduction of iron and other metals.</title>
        <authorList>
            <person name="Li Y."/>
        </authorList>
    </citation>
    <scope>NUCLEOTIDE SEQUENCE [LARGE SCALE GENOMIC DNA]</scope>
    <source>
        <strain evidence="2 3">Jerry-YX</strain>
    </source>
</reference>
<dbReference type="InterPro" id="IPR002711">
    <property type="entry name" value="HNH"/>
</dbReference>
<dbReference type="SMART" id="SM00507">
    <property type="entry name" value="HNHc"/>
    <property type="match status" value="1"/>
</dbReference>
<keyword evidence="3" id="KW-1185">Reference proteome</keyword>
<dbReference type="Proteomes" id="UP000663651">
    <property type="component" value="Chromosome"/>
</dbReference>
<organism evidence="2 3">
    <name type="scientific">Geobacter benzoatilyticus</name>
    <dbReference type="NCBI Taxonomy" id="2815309"/>
    <lineage>
        <taxon>Bacteria</taxon>
        <taxon>Pseudomonadati</taxon>
        <taxon>Thermodesulfobacteriota</taxon>
        <taxon>Desulfuromonadia</taxon>
        <taxon>Geobacterales</taxon>
        <taxon>Geobacteraceae</taxon>
        <taxon>Geobacter</taxon>
    </lineage>
</organism>
<dbReference type="InterPro" id="IPR052892">
    <property type="entry name" value="NA-targeting_endonuclease"/>
</dbReference>